<evidence type="ECO:0000313" key="1">
    <source>
        <dbReference type="EMBL" id="BDM67226.1"/>
    </source>
</evidence>
<keyword evidence="2" id="KW-1185">Reference proteome</keyword>
<dbReference type="EMBL" id="AP026073">
    <property type="protein sequence ID" value="BDM67226.1"/>
    <property type="molecule type" value="Genomic_DNA"/>
</dbReference>
<protein>
    <recommendedName>
        <fullName evidence="3">Secreted protein</fullName>
    </recommendedName>
</protein>
<gene>
    <name evidence="1" type="ORF">HEK616_07130</name>
</gene>
<evidence type="ECO:0008006" key="3">
    <source>
        <dbReference type="Google" id="ProtNLM"/>
    </source>
</evidence>
<organism evidence="1 2">
    <name type="scientific">Streptomyces nigrescens</name>
    <dbReference type="NCBI Taxonomy" id="1920"/>
    <lineage>
        <taxon>Bacteria</taxon>
        <taxon>Bacillati</taxon>
        <taxon>Actinomycetota</taxon>
        <taxon>Actinomycetes</taxon>
        <taxon>Kitasatosporales</taxon>
        <taxon>Streptomycetaceae</taxon>
        <taxon>Streptomyces</taxon>
    </lineage>
</organism>
<sequence length="70" mass="7331">MSGTHRPRSLLLVTALAVGPGRSRVLPLARGRRHDERPAPDTDTGVISVHGHVPGEVPAGLAPRSLVLIS</sequence>
<accession>A0ABM7ZLE5</accession>
<name>A0ABM7ZLE5_STRNI</name>
<proteinExistence type="predicted"/>
<dbReference type="Proteomes" id="UP001059597">
    <property type="component" value="Chromosome"/>
</dbReference>
<reference evidence="1" key="1">
    <citation type="submission" date="2022-06" db="EMBL/GenBank/DDBJ databases">
        <title>Complete genome sequence of Streptomyces nigrescens HEK616.</title>
        <authorList>
            <person name="Asamizu S."/>
            <person name="Onaka H."/>
        </authorList>
    </citation>
    <scope>NUCLEOTIDE SEQUENCE</scope>
    <source>
        <strain evidence="1">HEK616</strain>
    </source>
</reference>
<evidence type="ECO:0000313" key="2">
    <source>
        <dbReference type="Proteomes" id="UP001059597"/>
    </source>
</evidence>